<dbReference type="GO" id="GO:0008270">
    <property type="term" value="F:zinc ion binding"/>
    <property type="evidence" value="ECO:0007669"/>
    <property type="project" value="UniProtKB-KW"/>
</dbReference>
<keyword evidence="7" id="KW-1185">Reference proteome</keyword>
<keyword evidence="1" id="KW-0479">Metal-binding</keyword>
<evidence type="ECO:0000313" key="7">
    <source>
        <dbReference type="Proteomes" id="UP000023152"/>
    </source>
</evidence>
<feature type="region of interest" description="Disordered" evidence="4">
    <location>
        <begin position="1"/>
        <end position="20"/>
    </location>
</feature>
<feature type="compositionally biased region" description="Polar residues" evidence="4">
    <location>
        <begin position="1"/>
        <end position="16"/>
    </location>
</feature>
<feature type="compositionally biased region" description="Polar residues" evidence="4">
    <location>
        <begin position="121"/>
        <end position="133"/>
    </location>
</feature>
<dbReference type="AlphaFoldDB" id="X6LMU5"/>
<feature type="domain" description="TRAF-type" evidence="5">
    <location>
        <begin position="28"/>
        <end position="66"/>
    </location>
</feature>
<feature type="compositionally biased region" description="Polar residues" evidence="4">
    <location>
        <begin position="150"/>
        <end position="159"/>
    </location>
</feature>
<evidence type="ECO:0000256" key="2">
    <source>
        <dbReference type="ARBA" id="ARBA00022771"/>
    </source>
</evidence>
<evidence type="ECO:0000256" key="3">
    <source>
        <dbReference type="ARBA" id="ARBA00022833"/>
    </source>
</evidence>
<evidence type="ECO:0000256" key="1">
    <source>
        <dbReference type="ARBA" id="ARBA00022723"/>
    </source>
</evidence>
<evidence type="ECO:0000313" key="6">
    <source>
        <dbReference type="EMBL" id="ETO03263.1"/>
    </source>
</evidence>
<proteinExistence type="predicted"/>
<evidence type="ECO:0000259" key="5">
    <source>
        <dbReference type="Pfam" id="PF02176"/>
    </source>
</evidence>
<dbReference type="Pfam" id="PF02176">
    <property type="entry name" value="zf-TRAF"/>
    <property type="match status" value="1"/>
</dbReference>
<sequence length="181" mass="20842">MNFKKNSSGTPGTEDSSAPDKECAFKGCIKELENHLTKECKLSRVKCDYYEYGCHELIEPQQMASHNQVCMPDHLQIVHTELKKLQQQHPNQRSLPKSNTVPMALKVKHKVKTKNKRFHNSKTIEQLQPQSQAQKKHVDEKSHPKHTRASSEITIDITHNNNNNSNNNTDSRDHGYDHDHD</sequence>
<comment type="caution">
    <text evidence="6">The sequence shown here is derived from an EMBL/GenBank/DDBJ whole genome shotgun (WGS) entry which is preliminary data.</text>
</comment>
<evidence type="ECO:0000256" key="4">
    <source>
        <dbReference type="SAM" id="MobiDB-lite"/>
    </source>
</evidence>
<name>X6LMU5_RETFI</name>
<dbReference type="InterPro" id="IPR013083">
    <property type="entry name" value="Znf_RING/FYVE/PHD"/>
</dbReference>
<reference evidence="6 7" key="1">
    <citation type="journal article" date="2013" name="Curr. Biol.">
        <title>The Genome of the Foraminiferan Reticulomyxa filosa.</title>
        <authorList>
            <person name="Glockner G."/>
            <person name="Hulsmann N."/>
            <person name="Schleicher M."/>
            <person name="Noegel A.A."/>
            <person name="Eichinger L."/>
            <person name="Gallinger C."/>
            <person name="Pawlowski J."/>
            <person name="Sierra R."/>
            <person name="Euteneuer U."/>
            <person name="Pillet L."/>
            <person name="Moustafa A."/>
            <person name="Platzer M."/>
            <person name="Groth M."/>
            <person name="Szafranski K."/>
            <person name="Schliwa M."/>
        </authorList>
    </citation>
    <scope>NUCLEOTIDE SEQUENCE [LARGE SCALE GENOMIC DNA]</scope>
</reference>
<dbReference type="Gene3D" id="3.30.40.10">
    <property type="entry name" value="Zinc/RING finger domain, C3HC4 (zinc finger)"/>
    <property type="match status" value="1"/>
</dbReference>
<accession>X6LMU5</accession>
<feature type="non-terminal residue" evidence="6">
    <location>
        <position position="181"/>
    </location>
</feature>
<organism evidence="6 7">
    <name type="scientific">Reticulomyxa filosa</name>
    <dbReference type="NCBI Taxonomy" id="46433"/>
    <lineage>
        <taxon>Eukaryota</taxon>
        <taxon>Sar</taxon>
        <taxon>Rhizaria</taxon>
        <taxon>Retaria</taxon>
        <taxon>Foraminifera</taxon>
        <taxon>Monothalamids</taxon>
        <taxon>Reticulomyxidae</taxon>
        <taxon>Reticulomyxa</taxon>
    </lineage>
</organism>
<dbReference type="Proteomes" id="UP000023152">
    <property type="component" value="Unassembled WGS sequence"/>
</dbReference>
<protein>
    <submittedName>
        <fullName evidence="6">Actin binding protein</fullName>
    </submittedName>
</protein>
<feature type="compositionally biased region" description="Basic and acidic residues" evidence="4">
    <location>
        <begin position="170"/>
        <end position="181"/>
    </location>
</feature>
<gene>
    <name evidence="6" type="ORF">RFI_34147</name>
</gene>
<keyword evidence="2" id="KW-0863">Zinc-finger</keyword>
<dbReference type="InterPro" id="IPR001293">
    <property type="entry name" value="Znf_TRAF"/>
</dbReference>
<keyword evidence="3" id="KW-0862">Zinc</keyword>
<dbReference type="EMBL" id="ASPP01033817">
    <property type="protein sequence ID" value="ETO03263.1"/>
    <property type="molecule type" value="Genomic_DNA"/>
</dbReference>
<feature type="region of interest" description="Disordered" evidence="4">
    <location>
        <begin position="112"/>
        <end position="181"/>
    </location>
</feature>